<dbReference type="OrthoDB" id="2352272at2"/>
<dbReference type="GO" id="GO:0016020">
    <property type="term" value="C:membrane"/>
    <property type="evidence" value="ECO:0007669"/>
    <property type="project" value="UniProtKB-SubCell"/>
</dbReference>
<dbReference type="RefSeq" id="WP_104737776.1">
    <property type="nucleotide sequence ID" value="NZ_BMHR01000003.1"/>
</dbReference>
<sequence>MNALLYAATVLIWGTTWIAISMQTGAVAPLVSVFYRFALAAALMLVVLSLLGRLRRIGGRDHLFCMLQGVCVFGLNFYCFYSANAYINSGLESVLFSLATLFNAANSALFFGLRPGRRLLWANLLGLVGIVCLFWHDLQSAHLSGQVLTGIGLSLLGTYGFSLGNMISVRHQRRGLDVLSTNAYAMGYGALAMLLLALVRGDAFVVDWSVTYVGSLLYLAVIGSIIGFAAYFALVGRIGAGAAAYATVLFPLIALGLSTLYEGYEWRGMAVVGLVLILFGNLVMFYRPRPSAAAVPVGE</sequence>
<evidence type="ECO:0000313" key="8">
    <source>
        <dbReference type="EMBL" id="POB04733.1"/>
    </source>
</evidence>
<evidence type="ECO:0000256" key="4">
    <source>
        <dbReference type="ARBA" id="ARBA00022989"/>
    </source>
</evidence>
<feature type="transmembrane region" description="Helical" evidence="6">
    <location>
        <begin position="181"/>
        <end position="199"/>
    </location>
</feature>
<reference evidence="8 9" key="1">
    <citation type="submission" date="2018-01" db="EMBL/GenBank/DDBJ databases">
        <title>Draft genome of the type strain Pseudomonas oceani DSM 100277 isolated from the deep water in Okinawa trough, northwestern Pacific Ocean.</title>
        <authorList>
            <person name="Gomila M."/>
            <person name="Mulet M."/>
            <person name="Garcia-Valdes E."/>
            <person name="Lalucat J."/>
        </authorList>
    </citation>
    <scope>NUCLEOTIDE SEQUENCE [LARGE SCALE GENOMIC DNA]</scope>
    <source>
        <strain evidence="8 9">DSM 100277</strain>
    </source>
</reference>
<evidence type="ECO:0000259" key="7">
    <source>
        <dbReference type="Pfam" id="PF00892"/>
    </source>
</evidence>
<feature type="transmembrane region" description="Helical" evidence="6">
    <location>
        <begin position="63"/>
        <end position="87"/>
    </location>
</feature>
<dbReference type="InterPro" id="IPR000620">
    <property type="entry name" value="EamA_dom"/>
</dbReference>
<feature type="transmembrane region" description="Helical" evidence="6">
    <location>
        <begin position="242"/>
        <end position="261"/>
    </location>
</feature>
<feature type="transmembrane region" description="Helical" evidence="6">
    <location>
        <begin position="31"/>
        <end position="51"/>
    </location>
</feature>
<comment type="similarity">
    <text evidence="2">Belongs to the EamA transporter family.</text>
</comment>
<evidence type="ECO:0000256" key="5">
    <source>
        <dbReference type="ARBA" id="ARBA00023136"/>
    </source>
</evidence>
<comment type="caution">
    <text evidence="8">The sequence shown here is derived from an EMBL/GenBank/DDBJ whole genome shotgun (WGS) entry which is preliminary data.</text>
</comment>
<evidence type="ECO:0000256" key="1">
    <source>
        <dbReference type="ARBA" id="ARBA00004141"/>
    </source>
</evidence>
<keyword evidence="3 6" id="KW-0812">Transmembrane</keyword>
<name>A0A2P4EXJ4_9GAMM</name>
<dbReference type="Proteomes" id="UP000243451">
    <property type="component" value="Unassembled WGS sequence"/>
</dbReference>
<evidence type="ECO:0000256" key="6">
    <source>
        <dbReference type="SAM" id="Phobius"/>
    </source>
</evidence>
<feature type="domain" description="EamA" evidence="7">
    <location>
        <begin position="4"/>
        <end position="134"/>
    </location>
</feature>
<organism evidence="8 9">
    <name type="scientific">Halopseudomonas oceani</name>
    <dbReference type="NCBI Taxonomy" id="1708783"/>
    <lineage>
        <taxon>Bacteria</taxon>
        <taxon>Pseudomonadati</taxon>
        <taxon>Pseudomonadota</taxon>
        <taxon>Gammaproteobacteria</taxon>
        <taxon>Pseudomonadales</taxon>
        <taxon>Pseudomonadaceae</taxon>
        <taxon>Halopseudomonas</taxon>
    </lineage>
</organism>
<accession>A0A2P4EXJ4</accession>
<feature type="domain" description="EamA" evidence="7">
    <location>
        <begin position="150"/>
        <end position="285"/>
    </location>
</feature>
<feature type="transmembrane region" description="Helical" evidence="6">
    <location>
        <begin position="148"/>
        <end position="169"/>
    </location>
</feature>
<dbReference type="AlphaFoldDB" id="A0A2P4EXJ4"/>
<keyword evidence="5 6" id="KW-0472">Membrane</keyword>
<feature type="transmembrane region" description="Helical" evidence="6">
    <location>
        <begin position="119"/>
        <end position="136"/>
    </location>
</feature>
<dbReference type="EMBL" id="PPSK01000004">
    <property type="protein sequence ID" value="POB04733.1"/>
    <property type="molecule type" value="Genomic_DNA"/>
</dbReference>
<evidence type="ECO:0000256" key="3">
    <source>
        <dbReference type="ARBA" id="ARBA00022692"/>
    </source>
</evidence>
<feature type="transmembrane region" description="Helical" evidence="6">
    <location>
        <begin position="267"/>
        <end position="286"/>
    </location>
</feature>
<dbReference type="Pfam" id="PF00892">
    <property type="entry name" value="EamA"/>
    <property type="match status" value="2"/>
</dbReference>
<gene>
    <name evidence="8" type="ORF">C1949_06055</name>
</gene>
<keyword evidence="9" id="KW-1185">Reference proteome</keyword>
<proteinExistence type="inferred from homology"/>
<protein>
    <submittedName>
        <fullName evidence="8">EamA family transporter</fullName>
    </submittedName>
</protein>
<dbReference type="InterPro" id="IPR037185">
    <property type="entry name" value="EmrE-like"/>
</dbReference>
<dbReference type="PANTHER" id="PTHR32322:SF2">
    <property type="entry name" value="EAMA DOMAIN-CONTAINING PROTEIN"/>
    <property type="match status" value="1"/>
</dbReference>
<dbReference type="SUPFAM" id="SSF103481">
    <property type="entry name" value="Multidrug resistance efflux transporter EmrE"/>
    <property type="match status" value="2"/>
</dbReference>
<feature type="transmembrane region" description="Helical" evidence="6">
    <location>
        <begin position="93"/>
        <end position="112"/>
    </location>
</feature>
<comment type="subcellular location">
    <subcellularLocation>
        <location evidence="1">Membrane</location>
        <topology evidence="1">Multi-pass membrane protein</topology>
    </subcellularLocation>
</comment>
<evidence type="ECO:0000313" key="9">
    <source>
        <dbReference type="Proteomes" id="UP000243451"/>
    </source>
</evidence>
<feature type="transmembrane region" description="Helical" evidence="6">
    <location>
        <begin position="211"/>
        <end position="235"/>
    </location>
</feature>
<keyword evidence="4 6" id="KW-1133">Transmembrane helix</keyword>
<evidence type="ECO:0000256" key="2">
    <source>
        <dbReference type="ARBA" id="ARBA00007362"/>
    </source>
</evidence>
<dbReference type="InterPro" id="IPR050638">
    <property type="entry name" value="AA-Vitamin_Transporters"/>
</dbReference>
<dbReference type="PANTHER" id="PTHR32322">
    <property type="entry name" value="INNER MEMBRANE TRANSPORTER"/>
    <property type="match status" value="1"/>
</dbReference>